<dbReference type="CDD" id="cd07067">
    <property type="entry name" value="HP_PGM_like"/>
    <property type="match status" value="1"/>
</dbReference>
<evidence type="ECO:0000256" key="1">
    <source>
        <dbReference type="PIRSR" id="PIRSR613078-2"/>
    </source>
</evidence>
<dbReference type="SMART" id="SM00855">
    <property type="entry name" value="PGAM"/>
    <property type="match status" value="1"/>
</dbReference>
<dbReference type="STRING" id="488533.SAMN04487960_10175"/>
<dbReference type="PANTHER" id="PTHR47623:SF1">
    <property type="entry name" value="OS09G0287300 PROTEIN"/>
    <property type="match status" value="1"/>
</dbReference>
<evidence type="ECO:0000313" key="3">
    <source>
        <dbReference type="Proteomes" id="UP000199675"/>
    </source>
</evidence>
<organism evidence="2 3">
    <name type="scientific">Marinobacter mobilis</name>
    <dbReference type="NCBI Taxonomy" id="488533"/>
    <lineage>
        <taxon>Bacteria</taxon>
        <taxon>Pseudomonadati</taxon>
        <taxon>Pseudomonadota</taxon>
        <taxon>Gammaproteobacteria</taxon>
        <taxon>Pseudomonadales</taxon>
        <taxon>Marinobacteraceae</taxon>
        <taxon>Marinobacter</taxon>
    </lineage>
</organism>
<dbReference type="Proteomes" id="UP000199675">
    <property type="component" value="Unassembled WGS sequence"/>
</dbReference>
<evidence type="ECO:0000313" key="2">
    <source>
        <dbReference type="EMBL" id="SDW00846.1"/>
    </source>
</evidence>
<protein>
    <submittedName>
        <fullName evidence="2">Phosphohistidine phosphatase</fullName>
    </submittedName>
</protein>
<accession>A0A1H2Q100</accession>
<dbReference type="EMBL" id="FNNE01000001">
    <property type="protein sequence ID" value="SDW00846.1"/>
    <property type="molecule type" value="Genomic_DNA"/>
</dbReference>
<gene>
    <name evidence="2" type="ORF">SAMN04487960_10175</name>
</gene>
<dbReference type="AlphaFoldDB" id="A0A1H2Q100"/>
<dbReference type="Gene3D" id="3.40.50.1240">
    <property type="entry name" value="Phosphoglycerate mutase-like"/>
    <property type="match status" value="1"/>
</dbReference>
<name>A0A1H2Q100_9GAMM</name>
<feature type="binding site" evidence="1">
    <location>
        <position position="58"/>
    </location>
    <ligand>
        <name>substrate</name>
    </ligand>
</feature>
<proteinExistence type="predicted"/>
<dbReference type="PANTHER" id="PTHR47623">
    <property type="entry name" value="OS09G0287300 PROTEIN"/>
    <property type="match status" value="1"/>
</dbReference>
<dbReference type="InterPro" id="IPR013078">
    <property type="entry name" value="His_Pase_superF_clade-1"/>
</dbReference>
<dbReference type="RefSeq" id="WP_091810967.1">
    <property type="nucleotide sequence ID" value="NZ_FNNE01000001.1"/>
</dbReference>
<sequence length="173" mass="19420">MTRELLLLRHGKSDWRKPVADYDRPLRKRGRQGAKQIGVWLEQQGLVPDYVLSSPAERTQATAEKCVRILGRKGSWVHTDKQLYLADASTILNALQRIPGEYQRVLLVGHNPGLEDLVRQLATQPPTTPEDGKLIPTATLAHFCIPGDWHHLSWGQGELVQIIRARNLVLASA</sequence>
<dbReference type="Pfam" id="PF00300">
    <property type="entry name" value="His_Phos_1"/>
    <property type="match status" value="1"/>
</dbReference>
<keyword evidence="3" id="KW-1185">Reference proteome</keyword>
<dbReference type="InterPro" id="IPR029033">
    <property type="entry name" value="His_PPase_superfam"/>
</dbReference>
<dbReference type="OrthoDB" id="9810154at2"/>
<dbReference type="SUPFAM" id="SSF53254">
    <property type="entry name" value="Phosphoglycerate mutase-like"/>
    <property type="match status" value="1"/>
</dbReference>
<reference evidence="2" key="1">
    <citation type="submission" date="2016-10" db="EMBL/GenBank/DDBJ databases">
        <authorList>
            <person name="de Groot N.N."/>
        </authorList>
    </citation>
    <scope>NUCLEOTIDE SEQUENCE [LARGE SCALE GENOMIC DNA]</scope>
    <source>
        <strain evidence="2">CGMCC 1.7059</strain>
    </source>
</reference>